<evidence type="ECO:0000313" key="1">
    <source>
        <dbReference type="EMBL" id="WVZ24831.1"/>
    </source>
</evidence>
<dbReference type="PANTHER" id="PTHR47070">
    <property type="entry name" value="HYDROXYPROLINE-RICH GLYCOPROTEIN-LIKE"/>
    <property type="match status" value="1"/>
</dbReference>
<accession>A0AAQ3PBP3</accession>
<protein>
    <submittedName>
        <fullName evidence="1">Uncharacterized protein</fullName>
    </submittedName>
</protein>
<organism evidence="1 2">
    <name type="scientific">Vigna mungo</name>
    <name type="common">Black gram</name>
    <name type="synonym">Phaseolus mungo</name>
    <dbReference type="NCBI Taxonomy" id="3915"/>
    <lineage>
        <taxon>Eukaryota</taxon>
        <taxon>Viridiplantae</taxon>
        <taxon>Streptophyta</taxon>
        <taxon>Embryophyta</taxon>
        <taxon>Tracheophyta</taxon>
        <taxon>Spermatophyta</taxon>
        <taxon>Magnoliopsida</taxon>
        <taxon>eudicotyledons</taxon>
        <taxon>Gunneridae</taxon>
        <taxon>Pentapetalae</taxon>
        <taxon>rosids</taxon>
        <taxon>fabids</taxon>
        <taxon>Fabales</taxon>
        <taxon>Fabaceae</taxon>
        <taxon>Papilionoideae</taxon>
        <taxon>50 kb inversion clade</taxon>
        <taxon>NPAAA clade</taxon>
        <taxon>indigoferoid/millettioid clade</taxon>
        <taxon>Phaseoleae</taxon>
        <taxon>Vigna</taxon>
    </lineage>
</organism>
<dbReference type="AlphaFoldDB" id="A0AAQ3PBP3"/>
<dbReference type="Proteomes" id="UP001374535">
    <property type="component" value="Chromosome 1"/>
</dbReference>
<dbReference type="PANTHER" id="PTHR47070:SF2">
    <property type="entry name" value="OS06G0206100 PROTEIN"/>
    <property type="match status" value="1"/>
</dbReference>
<name>A0AAQ3PBP3_VIGMU</name>
<keyword evidence="2" id="KW-1185">Reference proteome</keyword>
<proteinExistence type="predicted"/>
<gene>
    <name evidence="1" type="ORF">V8G54_003375</name>
</gene>
<dbReference type="EMBL" id="CP144700">
    <property type="protein sequence ID" value="WVZ24831.1"/>
    <property type="molecule type" value="Genomic_DNA"/>
</dbReference>
<reference evidence="1 2" key="1">
    <citation type="journal article" date="2023" name="Life. Sci Alliance">
        <title>Evolutionary insights into 3D genome organization and epigenetic landscape of Vigna mungo.</title>
        <authorList>
            <person name="Junaid A."/>
            <person name="Singh B."/>
            <person name="Bhatia S."/>
        </authorList>
    </citation>
    <scope>NUCLEOTIDE SEQUENCE [LARGE SCALE GENOMIC DNA]</scope>
    <source>
        <strain evidence="1">Urdbean</strain>
    </source>
</reference>
<evidence type="ECO:0000313" key="2">
    <source>
        <dbReference type="Proteomes" id="UP001374535"/>
    </source>
</evidence>
<sequence length="186" mass="19382">MPGGGSHLNANNLKYGVQQFKPVPAGNPAGFGNFASPTGYAMITPGVVGGATALEDSSRVKYKDNLYVPNPQAETSEIWLQNPRDLPGMQSAPYYNMPGQTPHAAYMPSHTGHASFNAAAAQSSHMQFPGMYHTPPQPAAIASPHHLGPPAIGSNVGVGVAAAAPGPQVGAYQQPQLGHINWTTNF</sequence>